<keyword evidence="1 4" id="KW-0812">Transmembrane</keyword>
<dbReference type="SUPFAM" id="SSF103473">
    <property type="entry name" value="MFS general substrate transporter"/>
    <property type="match status" value="1"/>
</dbReference>
<evidence type="ECO:0000313" key="7">
    <source>
        <dbReference type="Proteomes" id="UP001162891"/>
    </source>
</evidence>
<dbReference type="InterPro" id="IPR020846">
    <property type="entry name" value="MFS_dom"/>
</dbReference>
<dbReference type="PANTHER" id="PTHR23518">
    <property type="entry name" value="C-METHYLTRANSFERASE"/>
    <property type="match status" value="1"/>
</dbReference>
<feature type="transmembrane region" description="Helical" evidence="4">
    <location>
        <begin position="48"/>
        <end position="75"/>
    </location>
</feature>
<dbReference type="CDD" id="cd17370">
    <property type="entry name" value="MFS_MJ1317_like"/>
    <property type="match status" value="1"/>
</dbReference>
<feature type="transmembrane region" description="Helical" evidence="4">
    <location>
        <begin position="317"/>
        <end position="339"/>
    </location>
</feature>
<dbReference type="InterPro" id="IPR036259">
    <property type="entry name" value="MFS_trans_sf"/>
</dbReference>
<gene>
    <name evidence="6" type="ORF">AMOR_41240</name>
</gene>
<evidence type="ECO:0000256" key="3">
    <source>
        <dbReference type="ARBA" id="ARBA00023136"/>
    </source>
</evidence>
<proteinExistence type="predicted"/>
<dbReference type="PROSITE" id="PS50850">
    <property type="entry name" value="MFS"/>
    <property type="match status" value="1"/>
</dbReference>
<keyword evidence="3 4" id="KW-0472">Membrane</keyword>
<keyword evidence="2 4" id="KW-1133">Transmembrane helix</keyword>
<evidence type="ECO:0000259" key="5">
    <source>
        <dbReference type="PROSITE" id="PS50850"/>
    </source>
</evidence>
<sequence length="412" mass="43271">MGPVHCYRVYVQRRTGFLGGLRPEIVRLGLVSFFADVSSEMLYPIMPIFLATVLHAPVAAIGLIEGIAEAVASLLKSVFGRISDRTGRRRPFVLAGYTIAALSKPLIALARSWPLVLVARASDRFGKGMRTSPRDALLADFTPPAERARAFGWHRAMDTAGAVVGPLLALALISATRDDLRLVIVLSAIPGLVGAALVLTVRDSRVAAGAASGPRAPPAIPLRRMPRPFLAYLAAWAPFAVANSSDVFLILRARQLGYGTTATVLLYTTYNAVYSLSSPVFGQLADRWGRRQVLVGGLGVFALVYLGFALVRAPATLWALFGVYGLYIAATDGVGKAYAVELVPESVRATAVGMLGTVTGLATLVASTTAGLLWEAVGPWAAFAFGAAGALVSAAGLLLVPSLRRGSAATSL</sequence>
<evidence type="ECO:0000313" key="6">
    <source>
        <dbReference type="EMBL" id="BDG05128.1"/>
    </source>
</evidence>
<feature type="transmembrane region" description="Helical" evidence="4">
    <location>
        <begin position="182"/>
        <end position="201"/>
    </location>
</feature>
<name>A0ABM7X004_9BACT</name>
<dbReference type="PANTHER" id="PTHR23518:SF2">
    <property type="entry name" value="MAJOR FACILITATOR SUPERFAMILY TRANSPORTER"/>
    <property type="match status" value="1"/>
</dbReference>
<reference evidence="7" key="1">
    <citation type="journal article" date="2022" name="Int. J. Syst. Evol. Microbiol.">
        <title>Anaeromyxobacter oryzae sp. nov., Anaeromyxobacter diazotrophicus sp. nov. and Anaeromyxobacter paludicola sp. nov., isolated from paddy soils.</title>
        <authorList>
            <person name="Itoh H."/>
            <person name="Xu Z."/>
            <person name="Mise K."/>
            <person name="Masuda Y."/>
            <person name="Ushijima N."/>
            <person name="Hayakawa C."/>
            <person name="Shiratori Y."/>
            <person name="Senoo K."/>
        </authorList>
    </citation>
    <scope>NUCLEOTIDE SEQUENCE [LARGE SCALE GENOMIC DNA]</scope>
    <source>
        <strain evidence="7">Red232</strain>
    </source>
</reference>
<dbReference type="Proteomes" id="UP001162891">
    <property type="component" value="Chromosome"/>
</dbReference>
<organism evidence="6 7">
    <name type="scientific">Anaeromyxobacter oryzae</name>
    <dbReference type="NCBI Taxonomy" id="2918170"/>
    <lineage>
        <taxon>Bacteria</taxon>
        <taxon>Pseudomonadati</taxon>
        <taxon>Myxococcota</taxon>
        <taxon>Myxococcia</taxon>
        <taxon>Myxococcales</taxon>
        <taxon>Cystobacterineae</taxon>
        <taxon>Anaeromyxobacteraceae</taxon>
        <taxon>Anaeromyxobacter</taxon>
    </lineage>
</organism>
<accession>A0ABM7X004</accession>
<feature type="transmembrane region" description="Helical" evidence="4">
    <location>
        <begin position="156"/>
        <end position="176"/>
    </location>
</feature>
<protein>
    <submittedName>
        <fullName evidence="6">MFS transporter</fullName>
    </submittedName>
</protein>
<feature type="transmembrane region" description="Helical" evidence="4">
    <location>
        <begin position="229"/>
        <end position="251"/>
    </location>
</feature>
<evidence type="ECO:0000256" key="2">
    <source>
        <dbReference type="ARBA" id="ARBA00022989"/>
    </source>
</evidence>
<dbReference type="Pfam" id="PF07690">
    <property type="entry name" value="MFS_1"/>
    <property type="match status" value="1"/>
</dbReference>
<keyword evidence="7" id="KW-1185">Reference proteome</keyword>
<feature type="domain" description="Major facilitator superfamily (MFS) profile" evidence="5">
    <location>
        <begin position="24"/>
        <end position="404"/>
    </location>
</feature>
<feature type="transmembrane region" description="Helical" evidence="4">
    <location>
        <begin position="380"/>
        <end position="400"/>
    </location>
</feature>
<evidence type="ECO:0000256" key="4">
    <source>
        <dbReference type="SAM" id="Phobius"/>
    </source>
</evidence>
<feature type="transmembrane region" description="Helical" evidence="4">
    <location>
        <begin position="351"/>
        <end position="374"/>
    </location>
</feature>
<dbReference type="InterPro" id="IPR011701">
    <property type="entry name" value="MFS"/>
</dbReference>
<feature type="transmembrane region" description="Helical" evidence="4">
    <location>
        <begin position="293"/>
        <end position="311"/>
    </location>
</feature>
<dbReference type="Gene3D" id="1.20.1250.20">
    <property type="entry name" value="MFS general substrate transporter like domains"/>
    <property type="match status" value="2"/>
</dbReference>
<evidence type="ECO:0000256" key="1">
    <source>
        <dbReference type="ARBA" id="ARBA00022692"/>
    </source>
</evidence>
<dbReference type="EMBL" id="AP025591">
    <property type="protein sequence ID" value="BDG05128.1"/>
    <property type="molecule type" value="Genomic_DNA"/>
</dbReference>